<feature type="transmembrane region" description="Helical" evidence="12">
    <location>
        <begin position="703"/>
        <end position="728"/>
    </location>
</feature>
<dbReference type="Proteomes" id="UP000637002">
    <property type="component" value="Unassembled WGS sequence"/>
</dbReference>
<keyword evidence="11 12" id="KW-0472">Membrane</keyword>
<evidence type="ECO:0000259" key="13">
    <source>
        <dbReference type="SMART" id="SM00831"/>
    </source>
</evidence>
<dbReference type="NCBIfam" id="TIGR01494">
    <property type="entry name" value="ATPase_P-type"/>
    <property type="match status" value="3"/>
</dbReference>
<dbReference type="SFLD" id="SFLDG00002">
    <property type="entry name" value="C1.7:_P-type_atpase_like"/>
    <property type="match status" value="1"/>
</dbReference>
<evidence type="ECO:0000256" key="9">
    <source>
        <dbReference type="ARBA" id="ARBA00022967"/>
    </source>
</evidence>
<evidence type="ECO:0000256" key="5">
    <source>
        <dbReference type="ARBA" id="ARBA00022692"/>
    </source>
</evidence>
<evidence type="ECO:0000256" key="7">
    <source>
        <dbReference type="ARBA" id="ARBA00022840"/>
    </source>
</evidence>
<dbReference type="SFLD" id="SFLDF00027">
    <property type="entry name" value="p-type_atpase"/>
    <property type="match status" value="1"/>
</dbReference>
<dbReference type="Gene3D" id="3.40.1110.10">
    <property type="entry name" value="Calcium-transporting ATPase, cytoplasmic domain N"/>
    <property type="match status" value="1"/>
</dbReference>
<dbReference type="InterPro" id="IPR050510">
    <property type="entry name" value="Cation_transp_ATPase_P-type"/>
</dbReference>
<protein>
    <submittedName>
        <fullName evidence="14">Carbonate dehydratase</fullName>
    </submittedName>
</protein>
<dbReference type="GO" id="GO:1990573">
    <property type="term" value="P:potassium ion import across plasma membrane"/>
    <property type="evidence" value="ECO:0007669"/>
    <property type="project" value="TreeGrafter"/>
</dbReference>
<dbReference type="SUPFAM" id="SSF81653">
    <property type="entry name" value="Calcium ATPase, transduction domain A"/>
    <property type="match status" value="1"/>
</dbReference>
<gene>
    <name evidence="14" type="ORF">GCM10010994_51100</name>
</gene>
<keyword evidence="3" id="KW-1003">Cell membrane</keyword>
<feature type="transmembrane region" description="Helical" evidence="12">
    <location>
        <begin position="776"/>
        <end position="800"/>
    </location>
</feature>
<feature type="transmembrane region" description="Helical" evidence="12">
    <location>
        <begin position="875"/>
        <end position="894"/>
    </location>
</feature>
<evidence type="ECO:0000256" key="4">
    <source>
        <dbReference type="ARBA" id="ARBA00022553"/>
    </source>
</evidence>
<dbReference type="Gene3D" id="1.20.1110.10">
    <property type="entry name" value="Calcium-transporting ATPase, transmembrane domain"/>
    <property type="match status" value="1"/>
</dbReference>
<comment type="similarity">
    <text evidence="2">Belongs to the cation transport ATPase (P-type) (TC 3.A.3) family. Type IIA subfamily.</text>
</comment>
<evidence type="ECO:0000313" key="14">
    <source>
        <dbReference type="EMBL" id="GGC86950.1"/>
    </source>
</evidence>
<dbReference type="InterPro" id="IPR044492">
    <property type="entry name" value="P_typ_ATPase_HD_dom"/>
</dbReference>
<dbReference type="FunFam" id="2.70.150.10:FF:000160">
    <property type="entry name" value="Sarcoplasmic/endoplasmic reticulum calcium ATPase 1"/>
    <property type="match status" value="1"/>
</dbReference>
<evidence type="ECO:0000256" key="6">
    <source>
        <dbReference type="ARBA" id="ARBA00022741"/>
    </source>
</evidence>
<keyword evidence="7" id="KW-0067">ATP-binding</keyword>
<dbReference type="GO" id="GO:0016887">
    <property type="term" value="F:ATP hydrolysis activity"/>
    <property type="evidence" value="ECO:0007669"/>
    <property type="project" value="InterPro"/>
</dbReference>
<evidence type="ECO:0000256" key="2">
    <source>
        <dbReference type="ARBA" id="ARBA00005675"/>
    </source>
</evidence>
<dbReference type="Pfam" id="PF13246">
    <property type="entry name" value="Cation_ATPase"/>
    <property type="match status" value="1"/>
</dbReference>
<sequence>MATTIDAEVADDAACAPRPWHAQAPAEVCAALETGIDGLDRAEARRRLHVWGANQLPAAARIHPLARFLAQFNNALIYFLLAAAAAAAVLGHLVDGVVIVIVVLINAIVGFIQEGKAEQALDSIRDMIAPHAVVVRDGERHIIDAREIVPGDVVAVEAGDKVPADIRLLRARGLSADEAVLTGESVPADKREDAVAEKAPLGDRFSMLHSGTLVTTGQGFGIAVATGARTEIGRISSLIGNVQTLVTPLLAQINDFGRRFTWYVSGAAVALLVFAMLFRGYGWVDALMVVVALSVGVVPEGLPAVITITLAIGVRRMAARNAVVRRLPAVETLGATSVICSDKTGTLTKNEMTACRVITARSVSMISGSGYAPEGAATAPGGAAAPPDDVRDQLVRAALLCNDARLVERDGRWSVLGDPMEGALVALAAKAGLHPEAERETWPRIDELPFDAQHRFMATLHDDPRGGRRIFVKGAPERVLAMCAEQAEAGATGPVDPASWQRCIDLAAAEGERVLGFAVKVVGAETERLTFETTETGLTFLGIVGFIDPPREEAIAAVAQCRAAGIAVKMITGDHAGTAVAIARQLAIADAPKAMQGAELDAVGDDDLQRVVDGVSVFSRTTPEHKLRIVRALQANGHIVAMTGDGVNDAPALKQADVGIAMGRKGTEAAKEAAQMVLLDDNFASIVAAVHEGRTVYDNIRKVIGWTLPTNGGEALCIVVAIILGLALPMTPVQILWINMILTVTLGLVLAFEPAEPNVMGRPPRKRRAPILSRLLVWRIVLVSVLFMLGVFGIFHYALATGQSEATARTMVVNTLVVMETFYLFNIRYLHMTSFSLVGAMGTPAVLGAVAAVIVAQLAFTYAPFMHGMFGSAPVAFADGLLIVAIGFLTMVVLELEKIIMRRMAPATAAAA</sequence>
<keyword evidence="10 12" id="KW-1133">Transmembrane helix</keyword>
<dbReference type="InterPro" id="IPR023298">
    <property type="entry name" value="ATPase_P-typ_TM_dom_sf"/>
</dbReference>
<dbReference type="Pfam" id="PF00690">
    <property type="entry name" value="Cation_ATPase_N"/>
    <property type="match status" value="1"/>
</dbReference>
<dbReference type="GO" id="GO:0030007">
    <property type="term" value="P:intracellular potassium ion homeostasis"/>
    <property type="evidence" value="ECO:0007669"/>
    <property type="project" value="TreeGrafter"/>
</dbReference>
<dbReference type="Pfam" id="PF00689">
    <property type="entry name" value="Cation_ATPase_C"/>
    <property type="match status" value="1"/>
</dbReference>
<name>A0A916UTE9_9HYPH</name>
<dbReference type="Gene3D" id="3.40.50.1000">
    <property type="entry name" value="HAD superfamily/HAD-like"/>
    <property type="match status" value="1"/>
</dbReference>
<dbReference type="FunFam" id="3.40.50.1000:FF:000001">
    <property type="entry name" value="Phospholipid-transporting ATPase IC"/>
    <property type="match status" value="1"/>
</dbReference>
<dbReference type="PRINTS" id="PR00120">
    <property type="entry name" value="HATPASE"/>
</dbReference>
<reference evidence="14" key="2">
    <citation type="submission" date="2020-09" db="EMBL/GenBank/DDBJ databases">
        <authorList>
            <person name="Sun Q."/>
            <person name="Zhou Y."/>
        </authorList>
    </citation>
    <scope>NUCLEOTIDE SEQUENCE</scope>
    <source>
        <strain evidence="14">CGMCC 1.12919</strain>
    </source>
</reference>
<dbReference type="GO" id="GO:0006883">
    <property type="term" value="P:intracellular sodium ion homeostasis"/>
    <property type="evidence" value="ECO:0007669"/>
    <property type="project" value="TreeGrafter"/>
</dbReference>
<dbReference type="InterPro" id="IPR059000">
    <property type="entry name" value="ATPase_P-type_domA"/>
</dbReference>
<keyword evidence="8" id="KW-0460">Magnesium</keyword>
<keyword evidence="15" id="KW-1185">Reference proteome</keyword>
<keyword evidence="6" id="KW-0547">Nucleotide-binding</keyword>
<dbReference type="InterPro" id="IPR018303">
    <property type="entry name" value="ATPase_P-typ_P_site"/>
</dbReference>
<dbReference type="SUPFAM" id="SSF81660">
    <property type="entry name" value="Metal cation-transporting ATPase, ATP-binding domain N"/>
    <property type="match status" value="1"/>
</dbReference>
<dbReference type="PRINTS" id="PR00119">
    <property type="entry name" value="CATATPASE"/>
</dbReference>
<dbReference type="SUPFAM" id="SSF81665">
    <property type="entry name" value="Calcium ATPase, transmembrane domain M"/>
    <property type="match status" value="1"/>
</dbReference>
<keyword evidence="9" id="KW-1278">Translocase</keyword>
<dbReference type="Pfam" id="PF00122">
    <property type="entry name" value="E1-E2_ATPase"/>
    <property type="match status" value="1"/>
</dbReference>
<comment type="subcellular location">
    <subcellularLocation>
        <location evidence="1">Cell membrane</location>
        <topology evidence="1">Multi-pass membrane protein</topology>
    </subcellularLocation>
</comment>
<dbReference type="AlphaFoldDB" id="A0A916UTE9"/>
<dbReference type="SFLD" id="SFLDS00003">
    <property type="entry name" value="Haloacid_Dehalogenase"/>
    <property type="match status" value="1"/>
</dbReference>
<dbReference type="EMBL" id="BMGG01000010">
    <property type="protein sequence ID" value="GGC86950.1"/>
    <property type="molecule type" value="Genomic_DNA"/>
</dbReference>
<feature type="domain" description="Cation-transporting P-type ATPase N-terminal" evidence="13">
    <location>
        <begin position="19"/>
        <end position="92"/>
    </location>
</feature>
<comment type="caution">
    <text evidence="14">The sequence shown here is derived from an EMBL/GenBank/DDBJ whole genome shotgun (WGS) entry which is preliminary data.</text>
</comment>
<feature type="transmembrane region" description="Helical" evidence="12">
    <location>
        <begin position="806"/>
        <end position="825"/>
    </location>
</feature>
<proteinExistence type="inferred from homology"/>
<dbReference type="InterPro" id="IPR008250">
    <property type="entry name" value="ATPase_P-typ_transduc_dom_A_sf"/>
</dbReference>
<dbReference type="PANTHER" id="PTHR43294:SF21">
    <property type="entry name" value="CATION TRANSPORTING ATPASE"/>
    <property type="match status" value="1"/>
</dbReference>
<dbReference type="GO" id="GO:1902600">
    <property type="term" value="P:proton transmembrane transport"/>
    <property type="evidence" value="ECO:0007669"/>
    <property type="project" value="TreeGrafter"/>
</dbReference>
<organism evidence="14 15">
    <name type="scientific">Chelatococcus reniformis</name>
    <dbReference type="NCBI Taxonomy" id="1494448"/>
    <lineage>
        <taxon>Bacteria</taxon>
        <taxon>Pseudomonadati</taxon>
        <taxon>Pseudomonadota</taxon>
        <taxon>Alphaproteobacteria</taxon>
        <taxon>Hyphomicrobiales</taxon>
        <taxon>Chelatococcaceae</taxon>
        <taxon>Chelatococcus</taxon>
    </lineage>
</organism>
<dbReference type="CDD" id="cd02080">
    <property type="entry name" value="P-type_ATPase_cation"/>
    <property type="match status" value="1"/>
</dbReference>
<reference evidence="14" key="1">
    <citation type="journal article" date="2014" name="Int. J. Syst. Evol. Microbiol.">
        <title>Complete genome sequence of Corynebacterium casei LMG S-19264T (=DSM 44701T), isolated from a smear-ripened cheese.</title>
        <authorList>
            <consortium name="US DOE Joint Genome Institute (JGI-PGF)"/>
            <person name="Walter F."/>
            <person name="Albersmeier A."/>
            <person name="Kalinowski J."/>
            <person name="Ruckert C."/>
        </authorList>
    </citation>
    <scope>NUCLEOTIDE SEQUENCE</scope>
    <source>
        <strain evidence="14">CGMCC 1.12919</strain>
    </source>
</reference>
<feature type="transmembrane region" description="Helical" evidence="12">
    <location>
        <begin position="837"/>
        <end position="863"/>
    </location>
</feature>
<dbReference type="InterPro" id="IPR023299">
    <property type="entry name" value="ATPase_P-typ_cyto_dom_N"/>
</dbReference>
<feature type="transmembrane region" description="Helical" evidence="12">
    <location>
        <begin position="76"/>
        <end position="109"/>
    </location>
</feature>
<dbReference type="GO" id="GO:0005391">
    <property type="term" value="F:P-type sodium:potassium-exchanging transporter activity"/>
    <property type="evidence" value="ECO:0007669"/>
    <property type="project" value="TreeGrafter"/>
</dbReference>
<dbReference type="Gene3D" id="2.70.150.10">
    <property type="entry name" value="Calcium-transporting ATPase, cytoplasmic transduction domain A"/>
    <property type="match status" value="1"/>
</dbReference>
<accession>A0A916UTE9</accession>
<feature type="transmembrane region" description="Helical" evidence="12">
    <location>
        <begin position="287"/>
        <end position="312"/>
    </location>
</feature>
<feature type="transmembrane region" description="Helical" evidence="12">
    <location>
        <begin position="260"/>
        <end position="281"/>
    </location>
</feature>
<dbReference type="SMART" id="SM00831">
    <property type="entry name" value="Cation_ATPase_N"/>
    <property type="match status" value="1"/>
</dbReference>
<dbReference type="FunFam" id="3.40.50.1000:FF:000028">
    <property type="entry name" value="Calcium-transporting P-type ATPase, putative"/>
    <property type="match status" value="1"/>
</dbReference>
<evidence type="ECO:0000256" key="1">
    <source>
        <dbReference type="ARBA" id="ARBA00004651"/>
    </source>
</evidence>
<dbReference type="GO" id="GO:0005524">
    <property type="term" value="F:ATP binding"/>
    <property type="evidence" value="ECO:0007669"/>
    <property type="project" value="UniProtKB-KW"/>
</dbReference>
<evidence type="ECO:0000256" key="3">
    <source>
        <dbReference type="ARBA" id="ARBA00022475"/>
    </source>
</evidence>
<dbReference type="InterPro" id="IPR036412">
    <property type="entry name" value="HAD-like_sf"/>
</dbReference>
<dbReference type="PANTHER" id="PTHR43294">
    <property type="entry name" value="SODIUM/POTASSIUM-TRANSPORTING ATPASE SUBUNIT ALPHA"/>
    <property type="match status" value="1"/>
</dbReference>
<dbReference type="InterPro" id="IPR004014">
    <property type="entry name" value="ATPase_P-typ_cation-transptr_N"/>
</dbReference>
<keyword evidence="5 12" id="KW-0812">Transmembrane</keyword>
<dbReference type="Pfam" id="PF08282">
    <property type="entry name" value="Hydrolase_3"/>
    <property type="match status" value="1"/>
</dbReference>
<dbReference type="GO" id="GO:0005886">
    <property type="term" value="C:plasma membrane"/>
    <property type="evidence" value="ECO:0007669"/>
    <property type="project" value="UniProtKB-SubCell"/>
</dbReference>
<keyword evidence="4" id="KW-0597">Phosphoprotein</keyword>
<dbReference type="InterPro" id="IPR023214">
    <property type="entry name" value="HAD_sf"/>
</dbReference>
<evidence type="ECO:0000256" key="10">
    <source>
        <dbReference type="ARBA" id="ARBA00022989"/>
    </source>
</evidence>
<evidence type="ECO:0000256" key="11">
    <source>
        <dbReference type="ARBA" id="ARBA00023136"/>
    </source>
</evidence>
<evidence type="ECO:0000313" key="15">
    <source>
        <dbReference type="Proteomes" id="UP000637002"/>
    </source>
</evidence>
<evidence type="ECO:0000256" key="8">
    <source>
        <dbReference type="ARBA" id="ARBA00022842"/>
    </source>
</evidence>
<dbReference type="InterPro" id="IPR001757">
    <property type="entry name" value="P_typ_ATPase"/>
</dbReference>
<dbReference type="PROSITE" id="PS00154">
    <property type="entry name" value="ATPASE_E1_E2"/>
    <property type="match status" value="1"/>
</dbReference>
<dbReference type="InterPro" id="IPR006068">
    <property type="entry name" value="ATPase_P-typ_cation-transptr_C"/>
</dbReference>
<evidence type="ECO:0000256" key="12">
    <source>
        <dbReference type="SAM" id="Phobius"/>
    </source>
</evidence>
<dbReference type="SUPFAM" id="SSF56784">
    <property type="entry name" value="HAD-like"/>
    <property type="match status" value="1"/>
</dbReference>
<feature type="transmembrane region" description="Helical" evidence="12">
    <location>
        <begin position="734"/>
        <end position="755"/>
    </location>
</feature>
<dbReference type="GO" id="GO:0036376">
    <property type="term" value="P:sodium ion export across plasma membrane"/>
    <property type="evidence" value="ECO:0007669"/>
    <property type="project" value="TreeGrafter"/>
</dbReference>